<dbReference type="Pfam" id="PF04506">
    <property type="entry name" value="Rft-1"/>
    <property type="match status" value="1"/>
</dbReference>
<feature type="transmembrane region" description="Helical" evidence="9">
    <location>
        <begin position="440"/>
        <end position="458"/>
    </location>
</feature>
<keyword evidence="6 9" id="KW-1133">Transmembrane helix</keyword>
<dbReference type="EMBL" id="FO082261">
    <property type="protein sequence ID" value="CCO20624.1"/>
    <property type="molecule type" value="Genomic_DNA"/>
</dbReference>
<comment type="caution">
    <text evidence="9">Lacks conserved residue(s) required for the propagation of feature annotation.</text>
</comment>
<evidence type="ECO:0000256" key="7">
    <source>
        <dbReference type="ARBA" id="ARBA00023136"/>
    </source>
</evidence>
<dbReference type="GO" id="GO:0034203">
    <property type="term" value="P:glycolipid translocation"/>
    <property type="evidence" value="ECO:0007669"/>
    <property type="project" value="TreeGrafter"/>
</dbReference>
<feature type="transmembrane region" description="Helical" evidence="9">
    <location>
        <begin position="42"/>
        <end position="61"/>
    </location>
</feature>
<protein>
    <recommendedName>
        <fullName evidence="9">Protein RFT1 homolog</fullName>
    </recommendedName>
</protein>
<dbReference type="GO" id="GO:0005789">
    <property type="term" value="C:endoplasmic reticulum membrane"/>
    <property type="evidence" value="ECO:0007669"/>
    <property type="project" value="UniProtKB-SubCell"/>
</dbReference>
<dbReference type="AlphaFoldDB" id="K8ERP9"/>
<organism evidence="11 12">
    <name type="scientific">Bathycoccus prasinos</name>
    <dbReference type="NCBI Taxonomy" id="41875"/>
    <lineage>
        <taxon>Eukaryota</taxon>
        <taxon>Viridiplantae</taxon>
        <taxon>Chlorophyta</taxon>
        <taxon>Mamiellophyceae</taxon>
        <taxon>Mamiellales</taxon>
        <taxon>Bathycoccaceae</taxon>
        <taxon>Bathycoccus</taxon>
    </lineage>
</organism>
<dbReference type="RefSeq" id="XP_007508133.1">
    <property type="nucleotide sequence ID" value="XM_007508071.1"/>
</dbReference>
<keyword evidence="4 9" id="KW-0812">Transmembrane</keyword>
<feature type="compositionally biased region" description="Basic residues" evidence="10">
    <location>
        <begin position="236"/>
        <end position="245"/>
    </location>
</feature>
<sequence>MTNFRSGFSLLFLAQVLSKLLPFLFNSVFVYRTISSTDGVGDTLVMFPLVYAFVLSIRDGLRRSLLRRTFREEGESEDDEENERAFRVATRYVKRYVVFVLVLLMVPLLLLLLFFPSSSSSSANMKASYRISLVSCVCAALIELTSEPHYVWLQKKQLFGSRVMAETVGTFARTAVLFYHLSSSHIDYSTILSKEKRKTNVLFAFAFAQVGQSCATSAVYAASYYLYRKRDDDVRKKQKKRRKGTKTTTDGKKERSDDDEKKQRLLIDSFLYQSYLKLALAEGEKFALIVANSEDTVMGVFGLVSNLGSLFVRLVLQPFEEIAFVTFAASATKDKKKEKLGDILSIGVLVGTIAFFVGPFFAKDVMYFLYGKKWMEDGTETLQAYARLILPLSINGIVEGFAHAVMNEREIKKHGNAWLVSCSFVNCALGFSLLKYSRIGAAGLVYGNFISLMMRIYLTSRFLIRTGKLSSTIFRETLPKPGTLVTVAACTFALTAIKDDTNGRKTAEMTPNFKHTVVTGGSVAVALLIALFVWEQDRFRNVFSSTNSKRKRN</sequence>
<dbReference type="PANTHER" id="PTHR13117">
    <property type="entry name" value="ENDOPLASMIC RETICULUM MULTISPAN TRANSMEMBRANE PROTEIN-RELATED"/>
    <property type="match status" value="1"/>
</dbReference>
<dbReference type="PANTHER" id="PTHR13117:SF5">
    <property type="entry name" value="PROTEIN RFT1 HOMOLOG"/>
    <property type="match status" value="1"/>
</dbReference>
<dbReference type="GeneID" id="19010757"/>
<keyword evidence="5" id="KW-0256">Endoplasmic reticulum</keyword>
<evidence type="ECO:0000256" key="2">
    <source>
        <dbReference type="ARBA" id="ARBA00004922"/>
    </source>
</evidence>
<evidence type="ECO:0000256" key="10">
    <source>
        <dbReference type="SAM" id="MobiDB-lite"/>
    </source>
</evidence>
<dbReference type="Proteomes" id="UP000198341">
    <property type="component" value="Chromosome 18"/>
</dbReference>
<reference evidence="11 12" key="1">
    <citation type="submission" date="2011-10" db="EMBL/GenBank/DDBJ databases">
        <authorList>
            <person name="Genoscope - CEA"/>
        </authorList>
    </citation>
    <scope>NUCLEOTIDE SEQUENCE [LARGE SCALE GENOMIC DNA]</scope>
    <source>
        <strain evidence="11 12">RCC 1105</strain>
    </source>
</reference>
<feature type="transmembrane region" description="Helical" evidence="9">
    <location>
        <begin position="478"/>
        <end position="497"/>
    </location>
</feature>
<dbReference type="GO" id="GO:0006488">
    <property type="term" value="P:dolichol-linked oligosaccharide biosynthetic process"/>
    <property type="evidence" value="ECO:0007669"/>
    <property type="project" value="InterPro"/>
</dbReference>
<accession>K8ERP9</accession>
<feature type="compositionally biased region" description="Basic and acidic residues" evidence="10">
    <location>
        <begin position="249"/>
        <end position="258"/>
    </location>
</feature>
<keyword evidence="12" id="KW-1185">Reference proteome</keyword>
<feature type="transmembrane region" description="Helical" evidence="9">
    <location>
        <begin position="343"/>
        <end position="362"/>
    </location>
</feature>
<evidence type="ECO:0000256" key="1">
    <source>
        <dbReference type="ARBA" id="ARBA00004477"/>
    </source>
</evidence>
<dbReference type="InterPro" id="IPR007594">
    <property type="entry name" value="RFT1"/>
</dbReference>
<evidence type="ECO:0000256" key="3">
    <source>
        <dbReference type="ARBA" id="ARBA00010288"/>
    </source>
</evidence>
<dbReference type="STRING" id="41875.K8ERP9"/>
<comment type="similarity">
    <text evidence="3 9">Belongs to the RFT1 family.</text>
</comment>
<feature type="transmembrane region" description="Helical" evidence="9">
    <location>
        <begin position="417"/>
        <end position="434"/>
    </location>
</feature>
<feature type="transmembrane region" description="Helical" evidence="9">
    <location>
        <begin position="382"/>
        <end position="405"/>
    </location>
</feature>
<evidence type="ECO:0000256" key="8">
    <source>
        <dbReference type="ARBA" id="ARBA00045912"/>
    </source>
</evidence>
<comment type="function">
    <text evidence="8 9">Intramembrane glycolipid transporter that operates in the biosynthetic pathway of dolichol-linked oligosaccharides, the glycan precursors employed in protein asparagine (N)-glycosylation. The sequential addition of sugars to dolichol pyrophosphate produces dolichol-linked oligosaccharides containing fourteen sugars, including two GlcNAcs, nine mannoses and three glucoses. Once assembled, the oligosaccharide is transferred from the lipid to nascent proteins by oligosaccharyltransferases. The assembly of dolichol-linked oligosaccharides begins on the cytosolic side of the endoplasmic reticulum membrane and finishes in its lumen. RFT1 could mediate the translocation of the cytosolically oriented intermediate DolPP-GlcNAc2Man5, produced by ALG11, into the ER lumen where dolichol-linked oligosaccharides assembly continues. However, the intramembrane lipid transporter activity could not be confirmed in vitro.</text>
</comment>
<evidence type="ECO:0000256" key="4">
    <source>
        <dbReference type="ARBA" id="ARBA00022692"/>
    </source>
</evidence>
<evidence type="ECO:0000313" key="12">
    <source>
        <dbReference type="Proteomes" id="UP000198341"/>
    </source>
</evidence>
<dbReference type="OrthoDB" id="9979195at2759"/>
<gene>
    <name evidence="11" type="ordered locus">Bathy18g00310</name>
</gene>
<evidence type="ECO:0000256" key="6">
    <source>
        <dbReference type="ARBA" id="ARBA00022989"/>
    </source>
</evidence>
<evidence type="ECO:0000313" key="11">
    <source>
        <dbReference type="EMBL" id="CCO20624.1"/>
    </source>
</evidence>
<comment type="subcellular location">
    <subcellularLocation>
        <location evidence="1 9">Endoplasmic reticulum membrane</location>
        <topology evidence="1 9">Multi-pass membrane protein</topology>
    </subcellularLocation>
</comment>
<feature type="transmembrane region" description="Helical" evidence="9">
    <location>
        <begin position="517"/>
        <end position="534"/>
    </location>
</feature>
<keyword evidence="7 9" id="KW-0472">Membrane</keyword>
<feature type="transmembrane region" description="Helical" evidence="9">
    <location>
        <begin position="96"/>
        <end position="115"/>
    </location>
</feature>
<name>K8ERP9_9CHLO</name>
<dbReference type="KEGG" id="bpg:Bathy18g00310"/>
<evidence type="ECO:0000256" key="5">
    <source>
        <dbReference type="ARBA" id="ARBA00022824"/>
    </source>
</evidence>
<feature type="transmembrane region" description="Helical" evidence="9">
    <location>
        <begin position="201"/>
        <end position="227"/>
    </location>
</feature>
<proteinExistence type="inferred from homology"/>
<evidence type="ECO:0000256" key="9">
    <source>
        <dbReference type="RuleBase" id="RU365067"/>
    </source>
</evidence>
<dbReference type="eggNOG" id="KOG2864">
    <property type="taxonomic scope" value="Eukaryota"/>
</dbReference>
<comment type="pathway">
    <text evidence="2">Protein modification; protein glycosylation.</text>
</comment>
<feature type="region of interest" description="Disordered" evidence="10">
    <location>
        <begin position="236"/>
        <end position="258"/>
    </location>
</feature>